<sequence length="124" mass="13296">DSSAIYSGYSYQGANGYTYNASQQQYPPSSAQVETDYHRPACSLQSPASNVSHQKSLDINETCLRTSNHSTQPQVIPEQQPQSQAHQAQVPTAPVSPPLNGSSNCNQSNTNKNPTISSPTVACK</sequence>
<protein>
    <submittedName>
        <fullName evidence="2">Homeobox protein A3</fullName>
    </submittedName>
</protein>
<feature type="compositionally biased region" description="Polar residues" evidence="1">
    <location>
        <begin position="99"/>
        <end position="124"/>
    </location>
</feature>
<proteinExistence type="predicted"/>
<name>F5AP46_PROAN</name>
<evidence type="ECO:0000256" key="1">
    <source>
        <dbReference type="SAM" id="MobiDB-lite"/>
    </source>
</evidence>
<feature type="region of interest" description="Disordered" evidence="1">
    <location>
        <begin position="19"/>
        <end position="124"/>
    </location>
</feature>
<dbReference type="EMBL" id="HQ441297">
    <property type="protein sequence ID" value="AEC48514.1"/>
    <property type="molecule type" value="Genomic_DNA"/>
</dbReference>
<keyword evidence="2" id="KW-0371">Homeobox</keyword>
<reference evidence="2" key="1">
    <citation type="journal article" date="2011" name="BMC Evol. Biol.">
        <title>A general scenario of Hox gene inventory variation among major sarcopterygian lineages.</title>
        <authorList>
            <person name="Liang D."/>
            <person name="Wu R."/>
            <person name="Geng J."/>
            <person name="Wang C."/>
            <person name="Zhang P."/>
        </authorList>
    </citation>
    <scope>NUCLEOTIDE SEQUENCE</scope>
</reference>
<dbReference type="AlphaFoldDB" id="F5AP46"/>
<feature type="non-terminal residue" evidence="2">
    <location>
        <position position="1"/>
    </location>
</feature>
<dbReference type="GO" id="GO:0003677">
    <property type="term" value="F:DNA binding"/>
    <property type="evidence" value="ECO:0007669"/>
    <property type="project" value="UniProtKB-KW"/>
</dbReference>
<organism evidence="2">
    <name type="scientific">Protopterus annectens</name>
    <name type="common">African lungfish</name>
    <dbReference type="NCBI Taxonomy" id="7888"/>
    <lineage>
        <taxon>Eukaryota</taxon>
        <taxon>Metazoa</taxon>
        <taxon>Chordata</taxon>
        <taxon>Craniata</taxon>
        <taxon>Vertebrata</taxon>
        <taxon>Euteleostomi</taxon>
        <taxon>Dipnomorpha</taxon>
        <taxon>Ceratodontiformes</taxon>
        <taxon>Lepidosirenoidei</taxon>
        <taxon>Protopteridae</taxon>
        <taxon>Protopterus</taxon>
    </lineage>
</organism>
<feature type="compositionally biased region" description="Low complexity" evidence="1">
    <location>
        <begin position="79"/>
        <end position="89"/>
    </location>
</feature>
<feature type="compositionally biased region" description="Low complexity" evidence="1">
    <location>
        <begin position="21"/>
        <end position="32"/>
    </location>
</feature>
<feature type="compositionally biased region" description="Polar residues" evidence="1">
    <location>
        <begin position="43"/>
        <end position="74"/>
    </location>
</feature>
<feature type="non-terminal residue" evidence="2">
    <location>
        <position position="124"/>
    </location>
</feature>
<evidence type="ECO:0000313" key="2">
    <source>
        <dbReference type="EMBL" id="AEC48514.1"/>
    </source>
</evidence>
<accession>F5AP46</accession>